<proteinExistence type="predicted"/>
<keyword evidence="1" id="KW-1185">Reference proteome</keyword>
<dbReference type="Proteomes" id="UP000887574">
    <property type="component" value="Unplaced"/>
</dbReference>
<reference evidence="2" key="1">
    <citation type="submission" date="2022-11" db="UniProtKB">
        <authorList>
            <consortium name="WormBaseParasite"/>
        </authorList>
    </citation>
    <scope>IDENTIFICATION</scope>
</reference>
<protein>
    <submittedName>
        <fullName evidence="2">DDE-1 domain-containing protein</fullName>
    </submittedName>
</protein>
<sequence>MELFRNGHPLLFSNFHTAKLLHPQELQNELLEKFASLRPIASPVCMFELLPHFFFNLLNALHCLRKSWGEVKSSTIANCFRHAAFKIDDVPPAEKDDDAVDELLLAWARLQDLGDFEEGEMEDYLHIDDEVVTDGAQTLEDIVEKIAANNSQLADSETMDVDVEDVDPVEPPITSIEALKAMEIVRRYTEKNFTDLSILKCSDTLDEAFYQLRAKNTTQKKLTDYFSFDI</sequence>
<organism evidence="1 2">
    <name type="scientific">Ditylenchus dipsaci</name>
    <dbReference type="NCBI Taxonomy" id="166011"/>
    <lineage>
        <taxon>Eukaryota</taxon>
        <taxon>Metazoa</taxon>
        <taxon>Ecdysozoa</taxon>
        <taxon>Nematoda</taxon>
        <taxon>Chromadorea</taxon>
        <taxon>Rhabditida</taxon>
        <taxon>Tylenchina</taxon>
        <taxon>Tylenchomorpha</taxon>
        <taxon>Sphaerularioidea</taxon>
        <taxon>Anguinidae</taxon>
        <taxon>Anguininae</taxon>
        <taxon>Ditylenchus</taxon>
    </lineage>
</organism>
<evidence type="ECO:0000313" key="2">
    <source>
        <dbReference type="WBParaSite" id="jg19832"/>
    </source>
</evidence>
<dbReference type="WBParaSite" id="jg19832">
    <property type="protein sequence ID" value="jg19832"/>
    <property type="gene ID" value="jg19832"/>
</dbReference>
<evidence type="ECO:0000313" key="1">
    <source>
        <dbReference type="Proteomes" id="UP000887574"/>
    </source>
</evidence>
<name>A0A915DH29_9BILA</name>
<dbReference type="AlphaFoldDB" id="A0A915DH29"/>
<accession>A0A915DH29</accession>